<evidence type="ECO:0000313" key="2">
    <source>
        <dbReference type="EMBL" id="CAB1457630.1"/>
    </source>
</evidence>
<proteinExistence type="predicted"/>
<feature type="region of interest" description="Disordered" evidence="1">
    <location>
        <begin position="239"/>
        <end position="279"/>
    </location>
</feature>
<keyword evidence="3" id="KW-1185">Reference proteome</keyword>
<dbReference type="AlphaFoldDB" id="A0A9N7W0C9"/>
<evidence type="ECO:0000313" key="3">
    <source>
        <dbReference type="Proteomes" id="UP001153269"/>
    </source>
</evidence>
<feature type="region of interest" description="Disordered" evidence="1">
    <location>
        <begin position="179"/>
        <end position="219"/>
    </location>
</feature>
<feature type="compositionally biased region" description="Polar residues" evidence="1">
    <location>
        <begin position="117"/>
        <end position="129"/>
    </location>
</feature>
<dbReference type="Proteomes" id="UP001153269">
    <property type="component" value="Unassembled WGS sequence"/>
</dbReference>
<reference evidence="2" key="1">
    <citation type="submission" date="2020-03" db="EMBL/GenBank/DDBJ databases">
        <authorList>
            <person name="Weist P."/>
        </authorList>
    </citation>
    <scope>NUCLEOTIDE SEQUENCE</scope>
</reference>
<comment type="caution">
    <text evidence="2">The sequence shown here is derived from an EMBL/GenBank/DDBJ whole genome shotgun (WGS) entry which is preliminary data.</text>
</comment>
<sequence length="279" mass="32178">MKTAKWKRLLYQQGVHAQEIKRDPESGRKQVLELLRHEEIVTNELERVRTPGVNHSIDEERANKHRWNPNEWKKRKKRTRKEENGNDGWQSAKAAARKPPRPRARERDRPELVRGASNKTASAAPTRASQAVIRLNSTKREETAERREKDAQPRKADGRARHQGWEATRARGAVSLTRDPATNRADGNRLAPATGPSCHFRPSNGVELARRSPSTERDKTMPARTVYFRRLCLAVETWEDKRKRRRVDPRGSMRLRSSQTADLQDPREELCATQMPANK</sequence>
<feature type="compositionally biased region" description="Basic and acidic residues" evidence="1">
    <location>
        <begin position="208"/>
        <end position="219"/>
    </location>
</feature>
<accession>A0A9N7W0C9</accession>
<feature type="compositionally biased region" description="Basic and acidic residues" evidence="1">
    <location>
        <begin position="138"/>
        <end position="164"/>
    </location>
</feature>
<feature type="compositionally biased region" description="Basic residues" evidence="1">
    <location>
        <begin position="63"/>
        <end position="79"/>
    </location>
</feature>
<feature type="compositionally biased region" description="Basic and acidic residues" evidence="1">
    <location>
        <begin position="103"/>
        <end position="112"/>
    </location>
</feature>
<gene>
    <name evidence="2" type="ORF">PLEPLA_LOCUS45454</name>
</gene>
<name>A0A9N7W0C9_PLEPL</name>
<feature type="region of interest" description="Disordered" evidence="1">
    <location>
        <begin position="50"/>
        <end position="165"/>
    </location>
</feature>
<protein>
    <submittedName>
        <fullName evidence="2">Uncharacterized protein</fullName>
    </submittedName>
</protein>
<organism evidence="2 3">
    <name type="scientific">Pleuronectes platessa</name>
    <name type="common">European plaice</name>
    <dbReference type="NCBI Taxonomy" id="8262"/>
    <lineage>
        <taxon>Eukaryota</taxon>
        <taxon>Metazoa</taxon>
        <taxon>Chordata</taxon>
        <taxon>Craniata</taxon>
        <taxon>Vertebrata</taxon>
        <taxon>Euteleostomi</taxon>
        <taxon>Actinopterygii</taxon>
        <taxon>Neopterygii</taxon>
        <taxon>Teleostei</taxon>
        <taxon>Neoteleostei</taxon>
        <taxon>Acanthomorphata</taxon>
        <taxon>Carangaria</taxon>
        <taxon>Pleuronectiformes</taxon>
        <taxon>Pleuronectoidei</taxon>
        <taxon>Pleuronectidae</taxon>
        <taxon>Pleuronectes</taxon>
    </lineage>
</organism>
<evidence type="ECO:0000256" key="1">
    <source>
        <dbReference type="SAM" id="MobiDB-lite"/>
    </source>
</evidence>
<dbReference type="EMBL" id="CADEAL010004351">
    <property type="protein sequence ID" value="CAB1457630.1"/>
    <property type="molecule type" value="Genomic_DNA"/>
</dbReference>